<dbReference type="RefSeq" id="XP_013901739.1">
    <property type="nucleotide sequence ID" value="XM_014046285.1"/>
</dbReference>
<protein>
    <submittedName>
        <fullName evidence="2">Uncharacterized protein</fullName>
    </submittedName>
</protein>
<evidence type="ECO:0000313" key="2">
    <source>
        <dbReference type="EMBL" id="KIZ02720.1"/>
    </source>
</evidence>
<feature type="chain" id="PRO_5002247254" evidence="1">
    <location>
        <begin position="33"/>
        <end position="93"/>
    </location>
</feature>
<reference evidence="2 3" key="1">
    <citation type="journal article" date="2013" name="BMC Genomics">
        <title>Reconstruction of the lipid metabolism for the microalga Monoraphidium neglectum from its genome sequence reveals characteristics suitable for biofuel production.</title>
        <authorList>
            <person name="Bogen C."/>
            <person name="Al-Dilaimi A."/>
            <person name="Albersmeier A."/>
            <person name="Wichmann J."/>
            <person name="Grundmann M."/>
            <person name="Rupp O."/>
            <person name="Lauersen K.J."/>
            <person name="Blifernez-Klassen O."/>
            <person name="Kalinowski J."/>
            <person name="Goesmann A."/>
            <person name="Mussgnug J.H."/>
            <person name="Kruse O."/>
        </authorList>
    </citation>
    <scope>NUCLEOTIDE SEQUENCE [LARGE SCALE GENOMIC DNA]</scope>
    <source>
        <strain evidence="2 3">SAG 48.87</strain>
    </source>
</reference>
<feature type="signal peptide" evidence="1">
    <location>
        <begin position="1"/>
        <end position="32"/>
    </location>
</feature>
<dbReference type="Proteomes" id="UP000054498">
    <property type="component" value="Unassembled WGS sequence"/>
</dbReference>
<dbReference type="GeneID" id="25738111"/>
<keyword evidence="1" id="KW-0732">Signal</keyword>
<name>A0A0D2MI72_9CHLO</name>
<dbReference type="AlphaFoldDB" id="A0A0D2MI72"/>
<evidence type="ECO:0000256" key="1">
    <source>
        <dbReference type="SAM" id="SignalP"/>
    </source>
</evidence>
<feature type="non-terminal residue" evidence="2">
    <location>
        <position position="1"/>
    </location>
</feature>
<keyword evidence="3" id="KW-1185">Reference proteome</keyword>
<organism evidence="2 3">
    <name type="scientific">Monoraphidium neglectum</name>
    <dbReference type="NCBI Taxonomy" id="145388"/>
    <lineage>
        <taxon>Eukaryota</taxon>
        <taxon>Viridiplantae</taxon>
        <taxon>Chlorophyta</taxon>
        <taxon>core chlorophytes</taxon>
        <taxon>Chlorophyceae</taxon>
        <taxon>CS clade</taxon>
        <taxon>Sphaeropleales</taxon>
        <taxon>Selenastraceae</taxon>
        <taxon>Monoraphidium</taxon>
    </lineage>
</organism>
<dbReference type="KEGG" id="mng:MNEG_5234"/>
<gene>
    <name evidence="2" type="ORF">MNEG_5234</name>
</gene>
<dbReference type="EMBL" id="KK100989">
    <property type="protein sequence ID" value="KIZ02720.1"/>
    <property type="molecule type" value="Genomic_DNA"/>
</dbReference>
<proteinExistence type="predicted"/>
<accession>A0A0D2MI72</accession>
<sequence>ALADCPSCAPALGALAQYLLDLACLLWAAAAAAKQGGPACEAEAGGIAARARDAASKALEVLSKAAVADPMRRQFLRHRVAEVEALIAELAKE</sequence>
<evidence type="ECO:0000313" key="3">
    <source>
        <dbReference type="Proteomes" id="UP000054498"/>
    </source>
</evidence>